<name>D8LMF9_ECTSI</name>
<evidence type="ECO:0000256" key="4">
    <source>
        <dbReference type="ARBA" id="ARBA00038355"/>
    </source>
</evidence>
<feature type="region of interest" description="Disordered" evidence="5">
    <location>
        <begin position="1"/>
        <end position="325"/>
    </location>
</feature>
<dbReference type="InterPro" id="IPR011948">
    <property type="entry name" value="Dullard_phosphatase"/>
</dbReference>
<dbReference type="InterPro" id="IPR050365">
    <property type="entry name" value="TIM50"/>
</dbReference>
<dbReference type="NCBIfam" id="TIGR02251">
    <property type="entry name" value="HIF-SF_euk"/>
    <property type="match status" value="1"/>
</dbReference>
<feature type="compositionally biased region" description="Low complexity" evidence="5">
    <location>
        <begin position="193"/>
        <end position="208"/>
    </location>
</feature>
<evidence type="ECO:0000259" key="6">
    <source>
        <dbReference type="PROSITE" id="PS50969"/>
    </source>
</evidence>
<dbReference type="InterPro" id="IPR004274">
    <property type="entry name" value="FCP1_dom"/>
</dbReference>
<evidence type="ECO:0000256" key="3">
    <source>
        <dbReference type="ARBA" id="ARBA00037324"/>
    </source>
</evidence>
<evidence type="ECO:0000256" key="1">
    <source>
        <dbReference type="ARBA" id="ARBA00022801"/>
    </source>
</evidence>
<dbReference type="Pfam" id="PF03031">
    <property type="entry name" value="NIF"/>
    <property type="match status" value="1"/>
</dbReference>
<feature type="compositionally biased region" description="Low complexity" evidence="5">
    <location>
        <begin position="96"/>
        <end position="107"/>
    </location>
</feature>
<feature type="compositionally biased region" description="Low complexity" evidence="5">
    <location>
        <begin position="54"/>
        <end position="72"/>
    </location>
</feature>
<dbReference type="FunFam" id="3.40.50.1000:FF:000015">
    <property type="entry name" value="CTD small phosphatase-like protein 2"/>
    <property type="match status" value="1"/>
</dbReference>
<dbReference type="CDD" id="cd07521">
    <property type="entry name" value="HAD_FCP1-like"/>
    <property type="match status" value="1"/>
</dbReference>
<dbReference type="GO" id="GO:0005634">
    <property type="term" value="C:nucleus"/>
    <property type="evidence" value="ECO:0007669"/>
    <property type="project" value="UniProtKB-ARBA"/>
</dbReference>
<dbReference type="EMBL" id="FN649728">
    <property type="protein sequence ID" value="CBN77569.1"/>
    <property type="molecule type" value="Genomic_DNA"/>
</dbReference>
<keyword evidence="8" id="KW-1185">Reference proteome</keyword>
<dbReference type="AlphaFoldDB" id="D8LMF9"/>
<dbReference type="OMA" id="NIFKTHE"/>
<feature type="compositionally biased region" description="Polar residues" evidence="5">
    <location>
        <begin position="79"/>
        <end position="88"/>
    </location>
</feature>
<dbReference type="InParanoid" id="D8LMF9"/>
<feature type="compositionally biased region" description="Low complexity" evidence="5">
    <location>
        <begin position="224"/>
        <end position="238"/>
    </location>
</feature>
<feature type="region of interest" description="Disordered" evidence="5">
    <location>
        <begin position="546"/>
        <end position="602"/>
    </location>
</feature>
<evidence type="ECO:0000256" key="2">
    <source>
        <dbReference type="ARBA" id="ARBA00022912"/>
    </source>
</evidence>
<evidence type="ECO:0000313" key="8">
    <source>
        <dbReference type="Proteomes" id="UP000002630"/>
    </source>
</evidence>
<dbReference type="PROSITE" id="PS50969">
    <property type="entry name" value="FCP1"/>
    <property type="match status" value="1"/>
</dbReference>
<dbReference type="PANTHER" id="PTHR12210">
    <property type="entry name" value="DULLARD PROTEIN PHOSPHATASE"/>
    <property type="match status" value="1"/>
</dbReference>
<dbReference type="SMART" id="SM00577">
    <property type="entry name" value="CPDc"/>
    <property type="match status" value="1"/>
</dbReference>
<dbReference type="STRING" id="2880.D8LMF9"/>
<proteinExistence type="inferred from homology"/>
<keyword evidence="1" id="KW-0378">Hydrolase</keyword>
<sequence length="602" mass="63315">MPSTPYAASAAATPIASAKRPKRRANHAINNSSAVRRAALGGDVISATAKGSDDGNAAGTATGEGGSSSSCEDGGGASTSDTKTNTTPLGKRAEEGQGAEAADGGPEAPSPTKARKGSTSATPRSSGLCDSRRSQQQGEGKGRSSSVGGAAEIEGKGLEGDGDHQDQNRHKPKESSIFSPALNQSQEEARDQAPASTVGAEATAAVVATEKHDRRDDDGDHVGAAHAGTTASSSSAVAEPLSKKGRTASPSPPTRKGEGGEAAAAAAPSTGEQGTDGAGEKPKHGGGNEHDGAPGLVNREDDDEGVDGVVEEEEVEVEEEEDEEEFNPYCFIAHLPPYNTVKHHTPEAPALPEKRKTRHGKELTLVLDLDETLVHCTVDPIVNPDHRFEVHFNGEEFQVYVRKRPHLDAFLEAVSELFEVVVFTASQQVYAERLLNMIDPQKKFVKYRLYRDACMALEGNYLKDLNVLGRDLSKVAIVDNSPYAYGFQIDNGIPIESWFDDKSDEELLHLLPLLKQLISESETAGGDVRPFIRNIFKTHELVDKARNGDRDVGSPSLAPAASSNVEAADRKREAAAPAAAAAATGGESKGEDDALTHAVAAE</sequence>
<accession>D8LMF9</accession>
<protein>
    <submittedName>
        <fullName evidence="7">Nuclear LIM interactor-interacting protein</fullName>
    </submittedName>
</protein>
<dbReference type="InterPro" id="IPR023214">
    <property type="entry name" value="HAD_sf"/>
</dbReference>
<dbReference type="Proteomes" id="UP000002630">
    <property type="component" value="Linkage Group LG03"/>
</dbReference>
<feature type="compositionally biased region" description="Basic and acidic residues" evidence="5">
    <location>
        <begin position="153"/>
        <end position="169"/>
    </location>
</feature>
<reference evidence="7 8" key="1">
    <citation type="journal article" date="2010" name="Nature">
        <title>The Ectocarpus genome and the independent evolution of multicellularity in brown algae.</title>
        <authorList>
            <person name="Cock J.M."/>
            <person name="Sterck L."/>
            <person name="Rouze P."/>
            <person name="Scornet D."/>
            <person name="Allen A.E."/>
            <person name="Amoutzias G."/>
            <person name="Anthouard V."/>
            <person name="Artiguenave F."/>
            <person name="Aury J.M."/>
            <person name="Badger J.H."/>
            <person name="Beszteri B."/>
            <person name="Billiau K."/>
            <person name="Bonnet E."/>
            <person name="Bothwell J.H."/>
            <person name="Bowler C."/>
            <person name="Boyen C."/>
            <person name="Brownlee C."/>
            <person name="Carrano C.J."/>
            <person name="Charrier B."/>
            <person name="Cho G.Y."/>
            <person name="Coelho S.M."/>
            <person name="Collen J."/>
            <person name="Corre E."/>
            <person name="Da Silva C."/>
            <person name="Delage L."/>
            <person name="Delaroque N."/>
            <person name="Dittami S.M."/>
            <person name="Doulbeau S."/>
            <person name="Elias M."/>
            <person name="Farnham G."/>
            <person name="Gachon C.M."/>
            <person name="Gschloessl B."/>
            <person name="Heesch S."/>
            <person name="Jabbari K."/>
            <person name="Jubin C."/>
            <person name="Kawai H."/>
            <person name="Kimura K."/>
            <person name="Kloareg B."/>
            <person name="Kupper F.C."/>
            <person name="Lang D."/>
            <person name="Le Bail A."/>
            <person name="Leblanc C."/>
            <person name="Lerouge P."/>
            <person name="Lohr M."/>
            <person name="Lopez P.J."/>
            <person name="Martens C."/>
            <person name="Maumus F."/>
            <person name="Michel G."/>
            <person name="Miranda-Saavedra D."/>
            <person name="Morales J."/>
            <person name="Moreau H."/>
            <person name="Motomura T."/>
            <person name="Nagasato C."/>
            <person name="Napoli C.A."/>
            <person name="Nelson D.R."/>
            <person name="Nyvall-Collen P."/>
            <person name="Peters A.F."/>
            <person name="Pommier C."/>
            <person name="Potin P."/>
            <person name="Poulain J."/>
            <person name="Quesneville H."/>
            <person name="Read B."/>
            <person name="Rensing S.A."/>
            <person name="Ritter A."/>
            <person name="Rousvoal S."/>
            <person name="Samanta M."/>
            <person name="Samson G."/>
            <person name="Schroeder D.C."/>
            <person name="Segurens B."/>
            <person name="Strittmatter M."/>
            <person name="Tonon T."/>
            <person name="Tregear J.W."/>
            <person name="Valentin K."/>
            <person name="von Dassow P."/>
            <person name="Yamagishi T."/>
            <person name="Van de Peer Y."/>
            <person name="Wincker P."/>
        </authorList>
    </citation>
    <scope>NUCLEOTIDE SEQUENCE [LARGE SCALE GENOMIC DNA]</scope>
    <source>
        <strain evidence="8">Ec32 / CCAP1310/4</strain>
    </source>
</reference>
<evidence type="ECO:0000313" key="7">
    <source>
        <dbReference type="EMBL" id="CBN77569.1"/>
    </source>
</evidence>
<dbReference type="SUPFAM" id="SSF56784">
    <property type="entry name" value="HAD-like"/>
    <property type="match status" value="1"/>
</dbReference>
<feature type="compositionally biased region" description="Polar residues" evidence="5">
    <location>
        <begin position="176"/>
        <end position="186"/>
    </location>
</feature>
<feature type="compositionally biased region" description="Acidic residues" evidence="5">
    <location>
        <begin position="300"/>
        <end position="325"/>
    </location>
</feature>
<dbReference type="EMBL" id="FN648596">
    <property type="protein sequence ID" value="CBN77569.1"/>
    <property type="molecule type" value="Genomic_DNA"/>
</dbReference>
<feature type="compositionally biased region" description="Basic and acidic residues" evidence="5">
    <location>
        <begin position="209"/>
        <end position="223"/>
    </location>
</feature>
<dbReference type="eggNOG" id="KOG1605">
    <property type="taxonomic scope" value="Eukaryota"/>
</dbReference>
<feature type="compositionally biased region" description="Low complexity" evidence="5">
    <location>
        <begin position="1"/>
        <end position="18"/>
    </location>
</feature>
<comment type="function">
    <text evidence="3">Probable phosphatase.</text>
</comment>
<dbReference type="OrthoDB" id="277011at2759"/>
<feature type="compositionally biased region" description="Basic and acidic residues" evidence="5">
    <location>
        <begin position="278"/>
        <end position="292"/>
    </location>
</feature>
<gene>
    <name evidence="7" type="ORF">Esi_0004_0164</name>
</gene>
<dbReference type="GO" id="GO:0004721">
    <property type="term" value="F:phosphoprotein phosphatase activity"/>
    <property type="evidence" value="ECO:0007669"/>
    <property type="project" value="UniProtKB-KW"/>
</dbReference>
<dbReference type="Gene3D" id="3.40.50.1000">
    <property type="entry name" value="HAD superfamily/HAD-like"/>
    <property type="match status" value="1"/>
</dbReference>
<comment type="similarity">
    <text evidence="4">Belongs to the CTDSPL2 family.</text>
</comment>
<evidence type="ECO:0000256" key="5">
    <source>
        <dbReference type="SAM" id="MobiDB-lite"/>
    </source>
</evidence>
<feature type="compositionally biased region" description="Polar residues" evidence="5">
    <location>
        <begin position="134"/>
        <end position="147"/>
    </location>
</feature>
<dbReference type="InterPro" id="IPR036412">
    <property type="entry name" value="HAD-like_sf"/>
</dbReference>
<feature type="domain" description="FCP1 homology" evidence="6">
    <location>
        <begin position="358"/>
        <end position="517"/>
    </location>
</feature>
<keyword evidence="2" id="KW-0904">Protein phosphatase</keyword>
<organism evidence="7 8">
    <name type="scientific">Ectocarpus siliculosus</name>
    <name type="common">Brown alga</name>
    <name type="synonym">Conferva siliculosa</name>
    <dbReference type="NCBI Taxonomy" id="2880"/>
    <lineage>
        <taxon>Eukaryota</taxon>
        <taxon>Sar</taxon>
        <taxon>Stramenopiles</taxon>
        <taxon>Ochrophyta</taxon>
        <taxon>PX clade</taxon>
        <taxon>Phaeophyceae</taxon>
        <taxon>Ectocarpales</taxon>
        <taxon>Ectocarpaceae</taxon>
        <taxon>Ectocarpus</taxon>
    </lineage>
</organism>